<feature type="region of interest" description="Disordered" evidence="2">
    <location>
        <begin position="88"/>
        <end position="121"/>
    </location>
</feature>
<protein>
    <submittedName>
        <fullName evidence="3">Uncharacterized protein</fullName>
    </submittedName>
</protein>
<evidence type="ECO:0000313" key="4">
    <source>
        <dbReference type="Proteomes" id="UP001165080"/>
    </source>
</evidence>
<dbReference type="Proteomes" id="UP001165080">
    <property type="component" value="Unassembled WGS sequence"/>
</dbReference>
<comment type="caution">
    <text evidence="3">The sequence shown here is derived from an EMBL/GenBank/DDBJ whole genome shotgun (WGS) entry which is preliminary data.</text>
</comment>
<keyword evidence="1" id="KW-0175">Coiled coil</keyword>
<feature type="coiled-coil region" evidence="1">
    <location>
        <begin position="184"/>
        <end position="218"/>
    </location>
</feature>
<dbReference type="OrthoDB" id="547886at2759"/>
<dbReference type="AlphaFoldDB" id="A0A9W6BCV2"/>
<accession>A0A9W6BCV2</accession>
<evidence type="ECO:0000313" key="3">
    <source>
        <dbReference type="EMBL" id="GLC49297.1"/>
    </source>
</evidence>
<name>A0A9W6BCV2_9CHLO</name>
<feature type="region of interest" description="Disordered" evidence="2">
    <location>
        <begin position="35"/>
        <end position="73"/>
    </location>
</feature>
<evidence type="ECO:0000256" key="1">
    <source>
        <dbReference type="SAM" id="Coils"/>
    </source>
</evidence>
<evidence type="ECO:0000256" key="2">
    <source>
        <dbReference type="SAM" id="MobiDB-lite"/>
    </source>
</evidence>
<feature type="compositionally biased region" description="Low complexity" evidence="2">
    <location>
        <begin position="41"/>
        <end position="66"/>
    </location>
</feature>
<proteinExistence type="predicted"/>
<gene>
    <name evidence="3" type="primary">PLEST004253</name>
    <name evidence="3" type="ORF">PLESTB_000203900</name>
</gene>
<feature type="compositionally biased region" description="Low complexity" evidence="2">
    <location>
        <begin position="93"/>
        <end position="112"/>
    </location>
</feature>
<sequence>MAYPKSLNIGVGNGWARNSYRSSTIARQTFYVTADPPRTCPAARRPGRPLRASNGDSSSSTGCSNPGDEDDELDRLLGIGRYRDDSTGFFSARNRGNNSSGSDSEAKSSGAEGQAGSGTGEVQDTLADIMQMEVRRVRAKEELMTDLEDRKERMRAIGEEMKAALARDYELNRMRTEIGANFAMSEAFHALDDVEADIARIKKQLQADKADLEAWEAQAAEDRSRGLFFKSLYSVEKEPRQPVGKSIPGYWRKQRAAAAAAAAEAAAAATGSPAADTSTDWENAEAVVSAAERPLSAASRQVRSPLRLYLFSYLSAFLALVLVNDVASAAGPHVAQDVLYGILSAGLGFVAVQERQALGQAQVGGLVEHEAPWAAMCSQRSQPLCTGGDAGGHTPYCWVEETRGAAEERRRAVVTSG</sequence>
<keyword evidence="4" id="KW-1185">Reference proteome</keyword>
<reference evidence="3 4" key="1">
    <citation type="journal article" date="2023" name="Commun. Biol.">
        <title>Reorganization of the ancestral sex-determining regions during the evolution of trioecy in Pleodorina starrii.</title>
        <authorList>
            <person name="Takahashi K."/>
            <person name="Suzuki S."/>
            <person name="Kawai-Toyooka H."/>
            <person name="Yamamoto K."/>
            <person name="Hamaji T."/>
            <person name="Ootsuki R."/>
            <person name="Yamaguchi H."/>
            <person name="Kawachi M."/>
            <person name="Higashiyama T."/>
            <person name="Nozaki H."/>
        </authorList>
    </citation>
    <scope>NUCLEOTIDE SEQUENCE [LARGE SCALE GENOMIC DNA]</scope>
    <source>
        <strain evidence="3 4">NIES-4479</strain>
    </source>
</reference>
<dbReference type="EMBL" id="BRXU01000002">
    <property type="protein sequence ID" value="GLC49297.1"/>
    <property type="molecule type" value="Genomic_DNA"/>
</dbReference>
<organism evidence="3 4">
    <name type="scientific">Pleodorina starrii</name>
    <dbReference type="NCBI Taxonomy" id="330485"/>
    <lineage>
        <taxon>Eukaryota</taxon>
        <taxon>Viridiplantae</taxon>
        <taxon>Chlorophyta</taxon>
        <taxon>core chlorophytes</taxon>
        <taxon>Chlorophyceae</taxon>
        <taxon>CS clade</taxon>
        <taxon>Chlamydomonadales</taxon>
        <taxon>Volvocaceae</taxon>
        <taxon>Pleodorina</taxon>
    </lineage>
</organism>